<organism evidence="2 3">
    <name type="scientific">Suillus luteus UH-Slu-Lm8-n1</name>
    <dbReference type="NCBI Taxonomy" id="930992"/>
    <lineage>
        <taxon>Eukaryota</taxon>
        <taxon>Fungi</taxon>
        <taxon>Dikarya</taxon>
        <taxon>Basidiomycota</taxon>
        <taxon>Agaricomycotina</taxon>
        <taxon>Agaricomycetes</taxon>
        <taxon>Agaricomycetidae</taxon>
        <taxon>Boletales</taxon>
        <taxon>Suillineae</taxon>
        <taxon>Suillaceae</taxon>
        <taxon>Suillus</taxon>
    </lineage>
</organism>
<evidence type="ECO:0000313" key="2">
    <source>
        <dbReference type="EMBL" id="KIK32349.1"/>
    </source>
</evidence>
<keyword evidence="3" id="KW-1185">Reference proteome</keyword>
<proteinExistence type="predicted"/>
<evidence type="ECO:0000256" key="1">
    <source>
        <dbReference type="SAM" id="MobiDB-lite"/>
    </source>
</evidence>
<dbReference type="Proteomes" id="UP000054485">
    <property type="component" value="Unassembled WGS sequence"/>
</dbReference>
<dbReference type="OrthoDB" id="2690774at2759"/>
<accession>A0A0D0A2F8</accession>
<sequence>MAGKTRKAVALTADTAAAPPDPDLSPTSSCLSTSSETPSHTQAEIEAALASGHNQNLSVPIPAITVTAPPLANLSGKTNAGFIGARPKTTKRKREKQDPLTRSLLSSFFPPAPSVSLGSASRAPVTSPKLYAQIISSSPPTPHPHHLYMEDDIVAVSARAAEAAVASFTHSFNNSGLSNPGIGSLSNTGLGPAFTHHVPIIPPDIWDFPGFTPFSSSRGRPVHLHRAPVRGTLLDPGAIKHHPKHIEIMHNGWGSYFPLYELCHTWSDTPKVSETESRARERKLSFMEFKEASHNLVSLISSHLASPDRALIALSWKTHYDIIFERHDIYSAFDNYLRYDESLRMAFPKRSQDFDPGEFQCHVWQSIIDEHRNAEMTEYRSMLYKNKLVPTRPAPNTCSTPACTLPRSRYGSSY</sequence>
<dbReference type="HOGENOM" id="CLU_664255_0_0_1"/>
<gene>
    <name evidence="2" type="ORF">CY34DRAFT_19115</name>
</gene>
<feature type="compositionally biased region" description="Low complexity" evidence="1">
    <location>
        <begin position="10"/>
        <end position="39"/>
    </location>
</feature>
<name>A0A0D0A2F8_9AGAM</name>
<dbReference type="EMBL" id="KN836280">
    <property type="protein sequence ID" value="KIK32349.1"/>
    <property type="molecule type" value="Genomic_DNA"/>
</dbReference>
<evidence type="ECO:0000313" key="3">
    <source>
        <dbReference type="Proteomes" id="UP000054485"/>
    </source>
</evidence>
<reference evidence="3" key="2">
    <citation type="submission" date="2015-01" db="EMBL/GenBank/DDBJ databases">
        <title>Evolutionary Origins and Diversification of the Mycorrhizal Mutualists.</title>
        <authorList>
            <consortium name="DOE Joint Genome Institute"/>
            <consortium name="Mycorrhizal Genomics Consortium"/>
            <person name="Kohler A."/>
            <person name="Kuo A."/>
            <person name="Nagy L.G."/>
            <person name="Floudas D."/>
            <person name="Copeland A."/>
            <person name="Barry K.W."/>
            <person name="Cichocki N."/>
            <person name="Veneault-Fourrey C."/>
            <person name="LaButti K."/>
            <person name="Lindquist E.A."/>
            <person name="Lipzen A."/>
            <person name="Lundell T."/>
            <person name="Morin E."/>
            <person name="Murat C."/>
            <person name="Riley R."/>
            <person name="Ohm R."/>
            <person name="Sun H."/>
            <person name="Tunlid A."/>
            <person name="Henrissat B."/>
            <person name="Grigoriev I.V."/>
            <person name="Hibbett D.S."/>
            <person name="Martin F."/>
        </authorList>
    </citation>
    <scope>NUCLEOTIDE SEQUENCE [LARGE SCALE GENOMIC DNA]</scope>
    <source>
        <strain evidence="3">UH-Slu-Lm8-n1</strain>
    </source>
</reference>
<dbReference type="InParanoid" id="A0A0D0A2F8"/>
<reference evidence="2 3" key="1">
    <citation type="submission" date="2014-04" db="EMBL/GenBank/DDBJ databases">
        <authorList>
            <consortium name="DOE Joint Genome Institute"/>
            <person name="Kuo A."/>
            <person name="Ruytinx J."/>
            <person name="Rineau F."/>
            <person name="Colpaert J."/>
            <person name="Kohler A."/>
            <person name="Nagy L.G."/>
            <person name="Floudas D."/>
            <person name="Copeland A."/>
            <person name="Barry K.W."/>
            <person name="Cichocki N."/>
            <person name="Veneault-Fourrey C."/>
            <person name="LaButti K."/>
            <person name="Lindquist E.A."/>
            <person name="Lipzen A."/>
            <person name="Lundell T."/>
            <person name="Morin E."/>
            <person name="Murat C."/>
            <person name="Sun H."/>
            <person name="Tunlid A."/>
            <person name="Henrissat B."/>
            <person name="Grigoriev I.V."/>
            <person name="Hibbett D.S."/>
            <person name="Martin F."/>
            <person name="Nordberg H.P."/>
            <person name="Cantor M.N."/>
            <person name="Hua S.X."/>
        </authorList>
    </citation>
    <scope>NUCLEOTIDE SEQUENCE [LARGE SCALE GENOMIC DNA]</scope>
    <source>
        <strain evidence="2 3">UH-Slu-Lm8-n1</strain>
    </source>
</reference>
<feature type="region of interest" description="Disordered" evidence="1">
    <location>
        <begin position="1"/>
        <end position="42"/>
    </location>
</feature>
<dbReference type="AlphaFoldDB" id="A0A0D0A2F8"/>
<protein>
    <submittedName>
        <fullName evidence="2">Uncharacterized protein</fullName>
    </submittedName>
</protein>
<feature type="region of interest" description="Disordered" evidence="1">
    <location>
        <begin position="79"/>
        <end position="99"/>
    </location>
</feature>